<evidence type="ECO:0000256" key="21">
    <source>
        <dbReference type="SAM" id="Coils"/>
    </source>
</evidence>
<comment type="catalytic activity">
    <reaction evidence="18 20">
        <text>L-threonyl-[protein] + ATP = O-phospho-L-threonyl-[protein] + ADP + H(+)</text>
        <dbReference type="Rhea" id="RHEA:46608"/>
        <dbReference type="Rhea" id="RHEA-COMP:11060"/>
        <dbReference type="Rhea" id="RHEA-COMP:11605"/>
        <dbReference type="ChEBI" id="CHEBI:15378"/>
        <dbReference type="ChEBI" id="CHEBI:30013"/>
        <dbReference type="ChEBI" id="CHEBI:30616"/>
        <dbReference type="ChEBI" id="CHEBI:61977"/>
        <dbReference type="ChEBI" id="CHEBI:456216"/>
        <dbReference type="EC" id="2.7.11.1"/>
    </reaction>
</comment>
<dbReference type="GO" id="GO:0005524">
    <property type="term" value="F:ATP binding"/>
    <property type="evidence" value="ECO:0007669"/>
    <property type="project" value="UniProtKB-KW"/>
</dbReference>
<dbReference type="EC" id="2.7.11.1" evidence="5 20"/>
<dbReference type="GO" id="GO:0035556">
    <property type="term" value="P:intracellular signal transduction"/>
    <property type="evidence" value="ECO:0007669"/>
    <property type="project" value="UniProtKB-ARBA"/>
</dbReference>
<evidence type="ECO:0000256" key="12">
    <source>
        <dbReference type="ARBA" id="ARBA00022777"/>
    </source>
</evidence>
<feature type="region of interest" description="Disordered" evidence="22">
    <location>
        <begin position="2825"/>
        <end position="2845"/>
    </location>
</feature>
<evidence type="ECO:0000256" key="15">
    <source>
        <dbReference type="ARBA" id="ARBA00022895"/>
    </source>
</evidence>
<dbReference type="Pfam" id="PF11640">
    <property type="entry name" value="TAN"/>
    <property type="match status" value="1"/>
</dbReference>
<dbReference type="InterPro" id="IPR011009">
    <property type="entry name" value="Kinase-like_dom_sf"/>
</dbReference>
<evidence type="ECO:0000256" key="9">
    <source>
        <dbReference type="ARBA" id="ARBA00022679"/>
    </source>
</evidence>
<evidence type="ECO:0000256" key="19">
    <source>
        <dbReference type="ARBA" id="ARBA00048679"/>
    </source>
</evidence>
<evidence type="ECO:0000256" key="1">
    <source>
        <dbReference type="ARBA" id="ARBA00004123"/>
    </source>
</evidence>
<dbReference type="PROSITE" id="PS00916">
    <property type="entry name" value="PI3_4_KINASE_2"/>
    <property type="match status" value="1"/>
</dbReference>
<organism evidence="26 27">
    <name type="scientific">Aspergillus taichungensis</name>
    <dbReference type="NCBI Taxonomy" id="482145"/>
    <lineage>
        <taxon>Eukaryota</taxon>
        <taxon>Fungi</taxon>
        <taxon>Dikarya</taxon>
        <taxon>Ascomycota</taxon>
        <taxon>Pezizomycotina</taxon>
        <taxon>Eurotiomycetes</taxon>
        <taxon>Eurotiomycetidae</taxon>
        <taxon>Eurotiales</taxon>
        <taxon>Aspergillaceae</taxon>
        <taxon>Aspergillus</taxon>
        <taxon>Aspergillus subgen. Circumdati</taxon>
    </lineage>
</organism>
<evidence type="ECO:0000259" key="23">
    <source>
        <dbReference type="PROSITE" id="PS50290"/>
    </source>
</evidence>
<feature type="domain" description="FATC" evidence="25">
    <location>
        <begin position="2860"/>
        <end position="2892"/>
    </location>
</feature>
<dbReference type="Pfam" id="PF02260">
    <property type="entry name" value="FATC"/>
    <property type="match status" value="1"/>
</dbReference>
<dbReference type="GO" id="GO:0004674">
    <property type="term" value="F:protein serine/threonine kinase activity"/>
    <property type="evidence" value="ECO:0007669"/>
    <property type="project" value="UniProtKB-KW"/>
</dbReference>
<evidence type="ECO:0000256" key="17">
    <source>
        <dbReference type="ARBA" id="ARBA00025079"/>
    </source>
</evidence>
<evidence type="ECO:0000256" key="2">
    <source>
        <dbReference type="ARBA" id="ARBA00004574"/>
    </source>
</evidence>
<evidence type="ECO:0000256" key="22">
    <source>
        <dbReference type="SAM" id="MobiDB-lite"/>
    </source>
</evidence>
<dbReference type="SMART" id="SM01342">
    <property type="entry name" value="TAN"/>
    <property type="match status" value="1"/>
</dbReference>
<dbReference type="GO" id="GO:0005634">
    <property type="term" value="C:nucleus"/>
    <property type="evidence" value="ECO:0007669"/>
    <property type="project" value="UniProtKB-SubCell"/>
</dbReference>
<evidence type="ECO:0000256" key="18">
    <source>
        <dbReference type="ARBA" id="ARBA00047899"/>
    </source>
</evidence>
<dbReference type="InterPro" id="IPR003151">
    <property type="entry name" value="PIK-rel_kinase_FAT"/>
</dbReference>
<dbReference type="Pfam" id="PF23593">
    <property type="entry name" value="HEAT_ATR"/>
    <property type="match status" value="1"/>
</dbReference>
<evidence type="ECO:0000256" key="14">
    <source>
        <dbReference type="ARBA" id="ARBA00022853"/>
    </source>
</evidence>
<dbReference type="PROSITE" id="PS51190">
    <property type="entry name" value="FATC"/>
    <property type="match status" value="1"/>
</dbReference>
<dbReference type="PANTHER" id="PTHR37079">
    <property type="entry name" value="SERINE/THREONINE-PROTEIN KINASE ATM"/>
    <property type="match status" value="1"/>
</dbReference>
<evidence type="ECO:0000313" key="26">
    <source>
        <dbReference type="EMBL" id="PLN76676.1"/>
    </source>
</evidence>
<keyword evidence="21" id="KW-0175">Coiled coil</keyword>
<keyword evidence="15 20" id="KW-0779">Telomere</keyword>
<dbReference type="CDD" id="cd05171">
    <property type="entry name" value="PIKKc_ATM"/>
    <property type="match status" value="1"/>
</dbReference>
<sequence>MGEITLDRALSLLSSEKQKERTDGLADLKHILQRNRNSDKLTSLNDKACHRLFESIFRFIAAEKALFNRASSKAAPRLSTCASVLRTAVDVLLRNLRTKSIRAIVDHIAELLLAPRNGLWELLSLDYTKCLSNLLQHRPHVEHLGTSEWEKLMDFCLRMIHGEEDEESSSSTHRDRLSTLDEYLGTPSASPAQSRRTPALTIREKTHADRRASGEAVVCIQLLIANPCAPIQASAKRILHGLAGFVESSTIAGNEHQAAFNCINTIIMKIFFDQSEFSRAFLMDMVPTIRQMWTTKLPALKDELLVTTMLCVIILTDATRKEPSESLGRLIKGLLDTLLSEYTKRSEKDILQIDDLIFCRQTTGHEDSLPMYPRMESPKMEHNWTLIWAMASLLELSENLSTKLSHPRIEDEVSRKKQRMTSTMEDIIRDSTTSSGGRRVCALQLIPFLFRHFSDTDTIDSLLERLVPCILDDNAAVSSWTMVAITSFACRPEARSPSLKTCWQQVWDLTSRASTSQSTSRAACNLMNYILRNSLLDYSVIAETTSSMLSSVNLNKPSTMSDSSLGLWVTITQMTAQMNPAFISNACKQICAWLREVWIIGTMTDRMQTAQLATFARPLNLLGLLLACTNRSFDLPSSAFDGPVGLISRGWHFCHRNKQLINYIFDVEGVVDHIDLWDSTETISLGPYTRQEPNDNVILDLLQVKTDLFLQMWQSVTEGKSHHVTVDIVQILASSCIVVTLYTESLPQKSTPRVEGLQQKIQQLWESICSFLCSREPEYVQACLMLFSSLIGQECLVSDSQSTIPKALCRLMPPFVSVLEDQRQNQKDCFSRQGEVMDLDDPLSTSGNPLAETTSILNINREAVPLFYDFATFQRCMTIRFSVFLKVHASTESTDENLVDYLTDLDEADLLSVWDFLPRVYQVCSGMDDSLLLRLLEDLGEKSLQSYEMERCETSHLLCIHMMHCFVKSWTRGRDTNLHDSASDLYSWFTDILLAKGKASSPVLTAFAELLASILNFDPHYTSGQSSPSPRTSLFTILQDGDIPVKFSAGNIVPQLFHRFPLTDHDAILDDVLESLPRDTDWIEGIALRLFILAQLASRWHTLLRRSIYHMFETPAQAPGSLPYAERCLHDVAKALGLQNAKELFRLFYSQVLYTWSERQSITELPYSTFGYSSIEEMLGDVQDEIVGQIMMRAQDEEATELSRYMGKPFVELLAESFYKAEAYSIAWDISTPPGQGSQPRGVEKKLKILLGTNKFLELIDQNFPRAIAAFFVSVDQHEQIEKAFSKRNNFHGALRIMKIIVDKGSSKALLPVNQQPSFRARYLVDELEFLCRRSGYELDTIWTPALASYVTRILLESIHPALGSLHACSVIRKIRILVCMAGSVMLSEYPFEVVIHAIRPYLTDVHCSEDAVGILWYLLEAGRPYLWENPNFMAGIAVSTLVSLRAFAASSPAEPMQETQWDAISSKIQSFLVWFEGYLNDYNPPNMSTEVGDTFRRMVQFSHQLHSEDQASSSSSERHLLLELLTDRTSRKSLLSSPIADHVISLLCSDSKGALGLRNDRIGEDEGTVSKAIAAYQTLQKFESGNEYRLWAARAMGRAFAVTGQISDDLLREQDPALFAQPSLTAADILHNSKASILQVLCNMLQRSSNLEVGLVERTLQSIVSNLGRFPEHESCGEVIPANLIKALTWSPYQCPSINTSTIQQRKHDATISWDPSIPHPQWARNVGLFLSKAAQRDPVIGPLDRLLDTVPEFAVHAMPYILHDVLLSDLQGDVSIREIISEVFRQRLREVNDSTIPHARLVINCILYLRNQPRPDEATIRKRDEWLDIDFAEASAAANRCRLPKTALLFLEIQASRAITGSRRSSVARYEAPPDMLHGIFKNIDDPDLFYGVEHNSSLSSVMERLEHESSGFKNLLFQSAQYDSDIQMSGSANAHGVLKALNSTNLQGLANSVFSAPGGTQDTSSGSENMLQAATSLRKWDIPVSSLDPSSSATVFRAFQSLNTSGNLPEVSASVDECLLSTLGLLTSSSRSAMTLRTAMRVLGVMTEINDVLSVQSTEQVYAEWEKISARNSWLKTASEHEVSEILNCQEALFSSIKRKAYLKSAIDIGDRDAQLLEVKVIRQSLAVTRSHGIPQASLKSAVCLSKLSQQCMLQGINVEGAVKFDLANVLWDQGEMTASIQMLQQLKNQNDLHKQAIPISRAELLVTLGTHVAEARLEKPEYIIQEYLSSAVRELKNRASGGDEAGRVYHGFAMFCDQQLQNPDGLEDFKRVEQLRNRKEKEIQALEEMSRNAEGKEKEVLKFHRIKTKQWFDLDDREYQRLRRSREAFLQQCLENYLLCLQESEAHNNASLRFCAIWLDNSDNEIANAAVSKYINQVPSRKFAPLMSQLTSRLLDVSDDFQKMLSTLIFRICVEHPFHGMYQIFASSKSKGGKDHSALSRNRAAGKLVDYLKNDKRIGPTWVAVHNSNINYVRFAVDRPDEKMRSGARLALRKLGTGQRLEQDAATQRLPPPTMNIDIRADCDYSDVPKLVRYHPEFTIASGVSAPKIVTAVASNGIRYKQLFKGGNDDLRQDAIMEQVFEQVSSLLKDHQATRQRNLGIRTYKVLPLTSNAGIIEFVPHTIPLHDYLIPAHQKYFPKDMKPNACRKHIADVQTRSFEQRVRTYRQVTEHFHPVMKYFFMEKFNNPDDWFGKRLSYTRSTAAISILGHVLGLGDRHGHNILLDERTGEVVHIDLGVAFEQGRVLPVPEVVPFRLTRDLVDGMGITRTEGVFRRCCEFTLEALRQESYSIMTILDVLRYDPLYSWTVSPLRIKKMQDAQAAGDGPPVLPGAVDQRSANEPSEADRALTVVAKKLSKTLSVTATVNELIQQATDEKNLAVLYCGWAAYA</sequence>
<evidence type="ECO:0000256" key="5">
    <source>
        <dbReference type="ARBA" id="ARBA00012513"/>
    </source>
</evidence>
<feature type="domain" description="PI3K/PI4K catalytic" evidence="23">
    <location>
        <begin position="2538"/>
        <end position="2849"/>
    </location>
</feature>
<dbReference type="FunFam" id="3.30.1010.10:FF:000019">
    <property type="entry name" value="Serine/threonine-protein kinase Tel1"/>
    <property type="match status" value="1"/>
</dbReference>
<dbReference type="Pfam" id="PF00454">
    <property type="entry name" value="PI3_PI4_kinase"/>
    <property type="match status" value="1"/>
</dbReference>
<dbReference type="PROSITE" id="PS51189">
    <property type="entry name" value="FAT"/>
    <property type="match status" value="1"/>
</dbReference>
<dbReference type="GO" id="GO:0106310">
    <property type="term" value="F:protein serine kinase activity"/>
    <property type="evidence" value="ECO:0007669"/>
    <property type="project" value="RHEA"/>
</dbReference>
<dbReference type="FunFam" id="1.10.1070.11:FF:000025">
    <property type="entry name" value="Serine/threonine-protein kinase Tel1"/>
    <property type="match status" value="1"/>
</dbReference>
<feature type="coiled-coil region" evidence="21">
    <location>
        <begin position="2273"/>
        <end position="2303"/>
    </location>
</feature>
<comment type="catalytic activity">
    <reaction evidence="19">
        <text>L-seryl-[protein] + ATP = O-phospho-L-seryl-[protein] + ADP + H(+)</text>
        <dbReference type="Rhea" id="RHEA:17989"/>
        <dbReference type="Rhea" id="RHEA-COMP:9863"/>
        <dbReference type="Rhea" id="RHEA-COMP:11604"/>
        <dbReference type="ChEBI" id="CHEBI:15378"/>
        <dbReference type="ChEBI" id="CHEBI:29999"/>
        <dbReference type="ChEBI" id="CHEBI:30616"/>
        <dbReference type="ChEBI" id="CHEBI:83421"/>
        <dbReference type="ChEBI" id="CHEBI:456216"/>
        <dbReference type="EC" id="2.7.11.1"/>
    </reaction>
</comment>
<dbReference type="InterPro" id="IPR018936">
    <property type="entry name" value="PI3/4_kinase_CS"/>
</dbReference>
<evidence type="ECO:0000256" key="8">
    <source>
        <dbReference type="ARBA" id="ARBA00022527"/>
    </source>
</evidence>
<keyword evidence="27" id="KW-1185">Reference proteome</keyword>
<keyword evidence="14 20" id="KW-0156">Chromatin regulator</keyword>
<evidence type="ECO:0000256" key="16">
    <source>
        <dbReference type="ARBA" id="ARBA00023242"/>
    </source>
</evidence>
<protein>
    <recommendedName>
        <fullName evidence="6 20">Serine/threonine-protein kinase Tel1</fullName>
        <ecNumber evidence="5 20">2.7.11.1</ecNumber>
    </recommendedName>
</protein>
<name>A0A2J5HIG6_9EURO</name>
<dbReference type="SUPFAM" id="SSF56112">
    <property type="entry name" value="Protein kinase-like (PK-like)"/>
    <property type="match status" value="1"/>
</dbReference>
<dbReference type="SMART" id="SM01343">
    <property type="entry name" value="FATC"/>
    <property type="match status" value="1"/>
</dbReference>
<evidence type="ECO:0000256" key="3">
    <source>
        <dbReference type="ARBA" id="ARBA00010769"/>
    </source>
</evidence>
<dbReference type="GO" id="GO:0000781">
    <property type="term" value="C:chromosome, telomeric region"/>
    <property type="evidence" value="ECO:0007669"/>
    <property type="project" value="UniProtKB-SubCell"/>
</dbReference>
<dbReference type="InterPro" id="IPR016024">
    <property type="entry name" value="ARM-type_fold"/>
</dbReference>
<dbReference type="EMBL" id="KZ559612">
    <property type="protein sequence ID" value="PLN76676.1"/>
    <property type="molecule type" value="Genomic_DNA"/>
</dbReference>
<dbReference type="InterPro" id="IPR003152">
    <property type="entry name" value="FATC_dom"/>
</dbReference>
<evidence type="ECO:0000256" key="20">
    <source>
        <dbReference type="RuleBase" id="RU365027"/>
    </source>
</evidence>
<keyword evidence="11 20" id="KW-0227">DNA damage</keyword>
<keyword evidence="10 20" id="KW-0547">Nucleotide-binding</keyword>
<dbReference type="Gene3D" id="1.10.1070.11">
    <property type="entry name" value="Phosphatidylinositol 3-/4-kinase, catalytic domain"/>
    <property type="match status" value="1"/>
</dbReference>
<dbReference type="InterPro" id="IPR057564">
    <property type="entry name" value="HEAT_ATR"/>
</dbReference>
<dbReference type="GO" id="GO:0006281">
    <property type="term" value="P:DNA repair"/>
    <property type="evidence" value="ECO:0007669"/>
    <property type="project" value="InterPro"/>
</dbReference>
<gene>
    <name evidence="26" type="ORF">BDW42DRAFT_16025</name>
</gene>
<dbReference type="InterPro" id="IPR021668">
    <property type="entry name" value="TAN"/>
</dbReference>
<dbReference type="InterPro" id="IPR036940">
    <property type="entry name" value="PI3/4_kinase_cat_sf"/>
</dbReference>
<evidence type="ECO:0000256" key="4">
    <source>
        <dbReference type="ARBA" id="ARBA00011370"/>
    </source>
</evidence>
<evidence type="ECO:0000259" key="25">
    <source>
        <dbReference type="PROSITE" id="PS51190"/>
    </source>
</evidence>
<dbReference type="PANTHER" id="PTHR37079:SF4">
    <property type="entry name" value="SERINE_THREONINE-PROTEIN KINASE ATM"/>
    <property type="match status" value="1"/>
</dbReference>
<dbReference type="InterPro" id="IPR038980">
    <property type="entry name" value="ATM_plant"/>
</dbReference>
<dbReference type="InterPro" id="IPR000403">
    <property type="entry name" value="PI3/4_kinase_cat_dom"/>
</dbReference>
<evidence type="ECO:0000256" key="10">
    <source>
        <dbReference type="ARBA" id="ARBA00022741"/>
    </source>
</evidence>
<proteinExistence type="inferred from homology"/>
<dbReference type="PROSITE" id="PS50290">
    <property type="entry name" value="PI3_4_KINASE_3"/>
    <property type="match status" value="1"/>
</dbReference>
<comment type="function">
    <text evidence="17 20">Serine/threonine protein kinase which activates checkpoint signaling upon genotoxic stresses such as ionizing radiation (IR), ultraviolet light (UV), or DNA replication stalling, thereby acting as a DNA damage sensor. Recognizes the substrate consensus sequence [ST]-Q. Phosphorylates histone H2A to form H2AS128ph (gamma-H2A) at sites of DNA damage, involved in the regulation of DNA damage response mechanism. Required for the control of telomere length and genome stability.</text>
</comment>
<evidence type="ECO:0000256" key="11">
    <source>
        <dbReference type="ARBA" id="ARBA00022763"/>
    </source>
</evidence>
<evidence type="ECO:0000256" key="6">
    <source>
        <dbReference type="ARBA" id="ARBA00014619"/>
    </source>
</evidence>
<dbReference type="SUPFAM" id="SSF48371">
    <property type="entry name" value="ARM repeat"/>
    <property type="match status" value="1"/>
</dbReference>
<keyword evidence="8 20" id="KW-0723">Serine/threonine-protein kinase</keyword>
<keyword evidence="12 20" id="KW-0418">Kinase</keyword>
<evidence type="ECO:0000259" key="24">
    <source>
        <dbReference type="PROSITE" id="PS51189"/>
    </source>
</evidence>
<reference evidence="27" key="1">
    <citation type="submission" date="2017-12" db="EMBL/GenBank/DDBJ databases">
        <authorList>
            <consortium name="DOE Joint Genome Institute"/>
            <person name="Mondo S.J."/>
            <person name="Kjaerbolling I."/>
            <person name="Vesth T.C."/>
            <person name="Frisvad J.C."/>
            <person name="Nybo J.L."/>
            <person name="Theobald S."/>
            <person name="Kuo A."/>
            <person name="Bowyer P."/>
            <person name="Matsuda Y."/>
            <person name="Lyhne E.K."/>
            <person name="Kogle M.E."/>
            <person name="Clum A."/>
            <person name="Lipzen A."/>
            <person name="Salamov A."/>
            <person name="Ngan C.Y."/>
            <person name="Daum C."/>
            <person name="Chiniquy J."/>
            <person name="Barry K."/>
            <person name="LaButti K."/>
            <person name="Haridas S."/>
            <person name="Simmons B.A."/>
            <person name="Magnuson J.K."/>
            <person name="Mortensen U.H."/>
            <person name="Larsen T.O."/>
            <person name="Grigoriev I.V."/>
            <person name="Baker S.E."/>
            <person name="Andersen M.R."/>
            <person name="Nordberg H.P."/>
            <person name="Cantor M.N."/>
            <person name="Hua S.X."/>
        </authorList>
    </citation>
    <scope>NUCLEOTIDE SEQUENCE [LARGE SCALE GENOMIC DNA]</scope>
    <source>
        <strain evidence="27">IBT 19404</strain>
    </source>
</reference>
<evidence type="ECO:0000256" key="13">
    <source>
        <dbReference type="ARBA" id="ARBA00022840"/>
    </source>
</evidence>
<dbReference type="GO" id="GO:0006325">
    <property type="term" value="P:chromatin organization"/>
    <property type="evidence" value="ECO:0007669"/>
    <property type="project" value="UniProtKB-KW"/>
</dbReference>
<dbReference type="SMART" id="SM00146">
    <property type="entry name" value="PI3Kc"/>
    <property type="match status" value="1"/>
</dbReference>
<evidence type="ECO:0000313" key="27">
    <source>
        <dbReference type="Proteomes" id="UP000235023"/>
    </source>
</evidence>
<keyword evidence="13 20" id="KW-0067">ATP-binding</keyword>
<feature type="domain" description="FAT" evidence="24">
    <location>
        <begin position="1835"/>
        <end position="2434"/>
    </location>
</feature>
<comment type="subcellular location">
    <subcellularLocation>
        <location evidence="2 20">Chromosome</location>
        <location evidence="2 20">Telomere</location>
    </subcellularLocation>
    <subcellularLocation>
        <location evidence="1 20">Nucleus</location>
    </subcellularLocation>
</comment>
<keyword evidence="16 20" id="KW-0539">Nucleus</keyword>
<dbReference type="Pfam" id="PF02259">
    <property type="entry name" value="FAT"/>
    <property type="match status" value="1"/>
</dbReference>
<dbReference type="InterPro" id="IPR044107">
    <property type="entry name" value="PIKKc_ATM"/>
</dbReference>
<dbReference type="OrthoDB" id="381190at2759"/>
<evidence type="ECO:0000256" key="7">
    <source>
        <dbReference type="ARBA" id="ARBA00022454"/>
    </source>
</evidence>
<comment type="similarity">
    <text evidence="3 20">Belongs to the PI3/PI4-kinase family. ATM subfamily.</text>
</comment>
<keyword evidence="7 20" id="KW-0158">Chromosome</keyword>
<dbReference type="Gene3D" id="3.30.1010.10">
    <property type="entry name" value="Phosphatidylinositol 3-kinase Catalytic Subunit, Chain A, domain 4"/>
    <property type="match status" value="1"/>
</dbReference>
<keyword evidence="9 20" id="KW-0808">Transferase</keyword>
<dbReference type="PROSITE" id="PS00915">
    <property type="entry name" value="PI3_4_KINASE_1"/>
    <property type="match status" value="1"/>
</dbReference>
<accession>A0A2J5HIG6</accession>
<dbReference type="InterPro" id="IPR014009">
    <property type="entry name" value="PIK_FAT"/>
</dbReference>
<dbReference type="Proteomes" id="UP000235023">
    <property type="component" value="Unassembled WGS sequence"/>
</dbReference>
<comment type="subunit">
    <text evidence="4">Associates with DNA double-strand breaks.</text>
</comment>